<proteinExistence type="predicted"/>
<reference evidence="2" key="1">
    <citation type="submission" date="2013-05" db="EMBL/GenBank/DDBJ databases">
        <title>Draft genome sequences of six wheat associated Fusarium spp. isolates.</title>
        <authorList>
            <person name="Moolhuijzen P.M."/>
            <person name="Manners J.M."/>
            <person name="Wilcox S."/>
            <person name="Bellgard M.I."/>
            <person name="Gardiner D.M."/>
        </authorList>
    </citation>
    <scope>NUCLEOTIDE SEQUENCE</scope>
    <source>
        <strain evidence="2">CS3487</strain>
    </source>
</reference>
<protein>
    <submittedName>
        <fullName evidence="2">WGS project CBME000000000 data, contig CS3487_c000708</fullName>
    </submittedName>
</protein>
<feature type="region of interest" description="Disordered" evidence="1">
    <location>
        <begin position="1"/>
        <end position="37"/>
    </location>
</feature>
<dbReference type="AlphaFoldDB" id="A0A096PDA6"/>
<dbReference type="EMBL" id="CBME010000705">
    <property type="protein sequence ID" value="CEG02754.1"/>
    <property type="molecule type" value="Genomic_DNA"/>
</dbReference>
<comment type="caution">
    <text evidence="2">The sequence shown here is derived from an EMBL/GenBank/DDBJ whole genome shotgun (WGS) entry which is preliminary data.</text>
</comment>
<accession>A0A096PDA6</accession>
<evidence type="ECO:0000313" key="2">
    <source>
        <dbReference type="EMBL" id="CEG02754.1"/>
    </source>
</evidence>
<organism evidence="2">
    <name type="scientific">Fusarium pseudograminearum CS3487</name>
    <dbReference type="NCBI Taxonomy" id="1318458"/>
    <lineage>
        <taxon>Eukaryota</taxon>
        <taxon>Fungi</taxon>
        <taxon>Dikarya</taxon>
        <taxon>Ascomycota</taxon>
        <taxon>Pezizomycotina</taxon>
        <taxon>Sordariomycetes</taxon>
        <taxon>Hypocreomycetidae</taxon>
        <taxon>Hypocreales</taxon>
        <taxon>Nectriaceae</taxon>
        <taxon>Fusarium</taxon>
    </lineage>
</organism>
<evidence type="ECO:0000256" key="1">
    <source>
        <dbReference type="SAM" id="MobiDB-lite"/>
    </source>
</evidence>
<name>A0A096PDA6_FUSPS</name>
<gene>
    <name evidence="2" type="ORF">BN848_0043350</name>
</gene>
<sequence>MPGPVKPSSRPRGTLIPTNSCQPPPTTLRDPETRSAPFTDNFLSPRALHRDASSLWQPARPVWSNVADSDDCLASVSSFSETLCHGQKVLQKTTLGIIQPAQRTHKAWFPATPQSRFFAQAAATSRQVAF</sequence>